<name>A0A2P1CKN8_9CAUD</name>
<dbReference type="GO" id="GO:0003676">
    <property type="term" value="F:nucleic acid binding"/>
    <property type="evidence" value="ECO:0007669"/>
    <property type="project" value="InterPro"/>
</dbReference>
<dbReference type="Gene3D" id="3.30.420.10">
    <property type="entry name" value="Ribonuclease H-like superfamily/Ribonuclease H"/>
    <property type="match status" value="1"/>
</dbReference>
<dbReference type="InterPro" id="IPR012337">
    <property type="entry name" value="RNaseH-like_sf"/>
</dbReference>
<dbReference type="Proteomes" id="UP000241629">
    <property type="component" value="Segment"/>
</dbReference>
<dbReference type="EMBL" id="MG948468">
    <property type="protein sequence ID" value="AVJ51806.1"/>
    <property type="molecule type" value="Genomic_DNA"/>
</dbReference>
<dbReference type="SUPFAM" id="SSF53098">
    <property type="entry name" value="Ribonuclease H-like"/>
    <property type="match status" value="1"/>
</dbReference>
<dbReference type="Pfam" id="PF00075">
    <property type="entry name" value="RNase_H"/>
    <property type="match status" value="1"/>
</dbReference>
<dbReference type="InterPro" id="IPR002156">
    <property type="entry name" value="RNaseH_domain"/>
</dbReference>
<accession>A0A2P1CKN8</accession>
<dbReference type="InterPro" id="IPR036397">
    <property type="entry name" value="RNaseH_sf"/>
</dbReference>
<feature type="domain" description="RNase H type-1" evidence="1">
    <location>
        <begin position="3"/>
        <end position="139"/>
    </location>
</feature>
<organism evidence="2 3">
    <name type="scientific">Pantoea phage vB_PagS_Vid5</name>
    <dbReference type="NCBI Taxonomy" id="2099652"/>
    <lineage>
        <taxon>Viruses</taxon>
        <taxon>Duplodnaviria</taxon>
        <taxon>Heunggongvirae</taxon>
        <taxon>Uroviricota</taxon>
        <taxon>Caudoviricetes</taxon>
        <taxon>Vidquintavirus</taxon>
        <taxon>Vidquintavirus Vid5</taxon>
    </lineage>
</organism>
<gene>
    <name evidence="2" type="ORF">Vid5_gp51</name>
</gene>
<evidence type="ECO:0000259" key="1">
    <source>
        <dbReference type="Pfam" id="PF00075"/>
    </source>
</evidence>
<evidence type="ECO:0000313" key="2">
    <source>
        <dbReference type="EMBL" id="AVJ51806.1"/>
    </source>
</evidence>
<reference evidence="2 3" key="1">
    <citation type="submission" date="2018-02" db="EMBL/GenBank/DDBJ databases">
        <title>Complete genome sequence of Pantoea phage vB_PagS_Vid5.</title>
        <authorList>
            <person name="Truncaite L."/>
            <person name="Simoliunas E."/>
            <person name="Meskys R."/>
        </authorList>
    </citation>
    <scope>NUCLEOTIDE SEQUENCE [LARGE SCALE GENOMIC DNA]</scope>
</reference>
<dbReference type="GO" id="GO:0004523">
    <property type="term" value="F:RNA-DNA hybrid ribonuclease activity"/>
    <property type="evidence" value="ECO:0007669"/>
    <property type="project" value="InterPro"/>
</dbReference>
<proteinExistence type="predicted"/>
<dbReference type="OrthoDB" id="8154at10239"/>
<sequence>MRVTIVTDASYCHQTGASGYGVWVASDRGRSEFGGPLSDIPGSNEAEYVGIARGLYHAMESGIAKPGDYILIQNDFIEAVNVLGNRNESTACGKKLEVKEWIKSIADKYRLRLEFRHVKGHSGQKDSRSRAQRKCDRRAYKEMLTARSKYFEKPTKGKLVELAKIQLAQKEMIQPAIAKRKAEDAGKKESLRTSEAQVRSDYLSRMHGIFQRFSKLANLGD</sequence>
<evidence type="ECO:0000313" key="3">
    <source>
        <dbReference type="Proteomes" id="UP000241629"/>
    </source>
</evidence>
<keyword evidence="3" id="KW-1185">Reference proteome</keyword>
<protein>
    <submittedName>
        <fullName evidence="2">RNAseH</fullName>
    </submittedName>
</protein>